<proteinExistence type="inferred from homology"/>
<protein>
    <submittedName>
        <fullName evidence="3">Efflux transporter outer membrane subunit</fullName>
    </submittedName>
</protein>
<evidence type="ECO:0000313" key="3">
    <source>
        <dbReference type="EMBL" id="MBW0143692.1"/>
    </source>
</evidence>
<comment type="caution">
    <text evidence="3">The sequence shown here is derived from an EMBL/GenBank/DDBJ whole genome shotgun (WGS) entry which is preliminary data.</text>
</comment>
<dbReference type="InterPro" id="IPR010131">
    <property type="entry name" value="MdtP/NodT-like"/>
</dbReference>
<keyword evidence="2" id="KW-0812">Transmembrane</keyword>
<evidence type="ECO:0000256" key="2">
    <source>
        <dbReference type="RuleBase" id="RU362097"/>
    </source>
</evidence>
<dbReference type="RefSeq" id="WP_218631763.1">
    <property type="nucleotide sequence ID" value="NZ_JAHVAH010000001.1"/>
</dbReference>
<keyword evidence="2" id="KW-0472">Membrane</keyword>
<dbReference type="Proteomes" id="UP000698028">
    <property type="component" value="Unassembled WGS sequence"/>
</dbReference>
<dbReference type="PANTHER" id="PTHR30203:SF24">
    <property type="entry name" value="BLR4935 PROTEIN"/>
    <property type="match status" value="1"/>
</dbReference>
<feature type="chain" id="PRO_5044968948" evidence="2">
    <location>
        <begin position="20"/>
        <end position="472"/>
    </location>
</feature>
<keyword evidence="2" id="KW-0449">Lipoprotein</keyword>
<evidence type="ECO:0000313" key="4">
    <source>
        <dbReference type="Proteomes" id="UP000698028"/>
    </source>
</evidence>
<comment type="similarity">
    <text evidence="1 2">Belongs to the outer membrane factor (OMF) (TC 1.B.17) family.</text>
</comment>
<reference evidence="3 4" key="1">
    <citation type="submission" date="2021-07" db="EMBL/GenBank/DDBJ databases">
        <title>The draft genome sequence of Sphingomicrobium sp. B8.</title>
        <authorList>
            <person name="Mu L."/>
        </authorList>
    </citation>
    <scope>NUCLEOTIDE SEQUENCE [LARGE SCALE GENOMIC DNA]</scope>
    <source>
        <strain evidence="3 4">B8</strain>
    </source>
</reference>
<evidence type="ECO:0000256" key="1">
    <source>
        <dbReference type="ARBA" id="ARBA00007613"/>
    </source>
</evidence>
<keyword evidence="4" id="KW-1185">Reference proteome</keyword>
<sequence>MTARFLLTGAAALALAACAGSPAPSPTPDMVQLPDRFALAPAAADAEVAEAQLQALLPEDPAFDALAARTLAEGPDLLAAIARIEAARAGAARARAERLPSVGYDAGVSATRTNPDQFGASLPPGVEIDTERTSYAANLTARWDADLFGQLKASERAAGFRLDAATAQAAAVRLALVGEIGSAVIDWRTLDAQAKALAADASSARELERLALVREEAGLAPGIDSERAAAQAAASEARLAALESQRALLLGRLIALTALPAPEVIAAFGAGSLDADLPEAPAALPSTLLVARPDVAASAAQLAAADAEVLAAAAARFPKLSLSAGIGLLAFAIGDLFDADSIVGSLAAGIAGPLLDFGRIDAEIDRAEAETQIAFQQYRGTVFTALGETESAYLLIEAADREADAAARQAASASRAARLTRMRLDAGLANLSQALEAQRLADAGNAEAAAALGRAQRARLLLWQALGGSALD</sequence>
<accession>A0ABS6V385</accession>
<dbReference type="PROSITE" id="PS51257">
    <property type="entry name" value="PROKAR_LIPOPROTEIN"/>
    <property type="match status" value="1"/>
</dbReference>
<dbReference type="Pfam" id="PF02321">
    <property type="entry name" value="OEP"/>
    <property type="match status" value="2"/>
</dbReference>
<keyword evidence="2" id="KW-0564">Palmitate</keyword>
<keyword evidence="2" id="KW-1134">Transmembrane beta strand</keyword>
<dbReference type="InterPro" id="IPR003423">
    <property type="entry name" value="OMP_efflux"/>
</dbReference>
<dbReference type="PANTHER" id="PTHR30203">
    <property type="entry name" value="OUTER MEMBRANE CATION EFFLUX PROTEIN"/>
    <property type="match status" value="1"/>
</dbReference>
<dbReference type="EMBL" id="JAHVAH010000001">
    <property type="protein sequence ID" value="MBW0143692.1"/>
    <property type="molecule type" value="Genomic_DNA"/>
</dbReference>
<organism evidence="3 4">
    <name type="scientific">Sphingomicrobium clamense</name>
    <dbReference type="NCBI Taxonomy" id="2851013"/>
    <lineage>
        <taxon>Bacteria</taxon>
        <taxon>Pseudomonadati</taxon>
        <taxon>Pseudomonadota</taxon>
        <taxon>Alphaproteobacteria</taxon>
        <taxon>Sphingomonadales</taxon>
        <taxon>Sphingomonadaceae</taxon>
        <taxon>Sphingomicrobium</taxon>
    </lineage>
</organism>
<feature type="signal peptide" evidence="2">
    <location>
        <begin position="1"/>
        <end position="19"/>
    </location>
</feature>
<gene>
    <name evidence="3" type="ORF">KTQ36_00060</name>
</gene>
<comment type="subcellular location">
    <subcellularLocation>
        <location evidence="2">Cell membrane</location>
        <topology evidence="2">Lipid-anchor</topology>
    </subcellularLocation>
</comment>
<name>A0ABS6V385_9SPHN</name>
<keyword evidence="2" id="KW-0732">Signal</keyword>
<dbReference type="NCBIfam" id="TIGR01845">
    <property type="entry name" value="outer_NodT"/>
    <property type="match status" value="1"/>
</dbReference>